<feature type="transmembrane region" description="Helical" evidence="9">
    <location>
        <begin position="12"/>
        <end position="33"/>
    </location>
</feature>
<proteinExistence type="inferred from homology"/>
<dbReference type="InterPro" id="IPR009357">
    <property type="entry name" value="Riboflavin_transptr"/>
</dbReference>
<dbReference type="Pfam" id="PF06237">
    <property type="entry name" value="SLC52_ribofla_tr"/>
    <property type="match status" value="1"/>
</dbReference>
<organism evidence="10 11">
    <name type="scientific">Nephila pilipes</name>
    <name type="common">Giant wood spider</name>
    <name type="synonym">Nephila maculata</name>
    <dbReference type="NCBI Taxonomy" id="299642"/>
    <lineage>
        <taxon>Eukaryota</taxon>
        <taxon>Metazoa</taxon>
        <taxon>Ecdysozoa</taxon>
        <taxon>Arthropoda</taxon>
        <taxon>Chelicerata</taxon>
        <taxon>Arachnida</taxon>
        <taxon>Araneae</taxon>
        <taxon>Araneomorphae</taxon>
        <taxon>Entelegynae</taxon>
        <taxon>Araneoidea</taxon>
        <taxon>Nephilidae</taxon>
        <taxon>Nephila</taxon>
    </lineage>
</organism>
<feature type="non-terminal residue" evidence="10">
    <location>
        <position position="161"/>
    </location>
</feature>
<name>A0A8X6PK07_NEPPI</name>
<evidence type="ECO:0000256" key="1">
    <source>
        <dbReference type="ARBA" id="ARBA00000215"/>
    </source>
</evidence>
<evidence type="ECO:0000256" key="3">
    <source>
        <dbReference type="ARBA" id="ARBA00006366"/>
    </source>
</evidence>
<keyword evidence="4 9" id="KW-0813">Transport</keyword>
<keyword evidence="11" id="KW-1185">Reference proteome</keyword>
<evidence type="ECO:0000313" key="10">
    <source>
        <dbReference type="EMBL" id="GFT72696.1"/>
    </source>
</evidence>
<evidence type="ECO:0000313" key="11">
    <source>
        <dbReference type="Proteomes" id="UP000887013"/>
    </source>
</evidence>
<comment type="function">
    <text evidence="9">Plasma membrane transporter mediating the uptake by cells of the water soluble vitamin B2/riboflavin that plays a key role in biochemical oxidation-reduction reactions of the carbohydrate, lipid, and amino acid metabolism.</text>
</comment>
<evidence type="ECO:0000256" key="5">
    <source>
        <dbReference type="ARBA" id="ARBA00022475"/>
    </source>
</evidence>
<comment type="similarity">
    <text evidence="3 9">Belongs to the riboflavin transporter family.</text>
</comment>
<evidence type="ECO:0000256" key="4">
    <source>
        <dbReference type="ARBA" id="ARBA00022448"/>
    </source>
</evidence>
<keyword evidence="7 9" id="KW-1133">Transmembrane helix</keyword>
<sequence>TYSCLPYGSIAYHLTVTLSSFANPLCCFVAIFFPLTNVYAVTGLAVYITAWASYILATALLSPNPPFVGLAVGATLVLSKVQHRAHVYGEAIASSNIIQQMTKVSIILSRKRNKDSNLQFDLTSLTTFSRFYSLAYHEPLPTSKHARKYNLISHLVELKST</sequence>
<comment type="caution">
    <text evidence="9">Lacks conserved residue(s) required for the propagation of feature annotation.</text>
</comment>
<keyword evidence="5 9" id="KW-1003">Cell membrane</keyword>
<evidence type="ECO:0000256" key="8">
    <source>
        <dbReference type="ARBA" id="ARBA00023136"/>
    </source>
</evidence>
<comment type="subcellular location">
    <subcellularLocation>
        <location evidence="2 9">Cell membrane</location>
        <topology evidence="2 9">Multi-pass membrane protein</topology>
    </subcellularLocation>
</comment>
<dbReference type="Proteomes" id="UP000887013">
    <property type="component" value="Unassembled WGS sequence"/>
</dbReference>
<evidence type="ECO:0000256" key="6">
    <source>
        <dbReference type="ARBA" id="ARBA00022692"/>
    </source>
</evidence>
<dbReference type="EMBL" id="BMAW01021406">
    <property type="protein sequence ID" value="GFT72696.1"/>
    <property type="molecule type" value="Genomic_DNA"/>
</dbReference>
<dbReference type="AlphaFoldDB" id="A0A8X6PK07"/>
<gene>
    <name evidence="10" type="primary">slc52a3b_0</name>
    <name evidence="10" type="ORF">NPIL_463441</name>
</gene>
<dbReference type="GO" id="GO:0005886">
    <property type="term" value="C:plasma membrane"/>
    <property type="evidence" value="ECO:0007669"/>
    <property type="project" value="UniProtKB-SubCell"/>
</dbReference>
<evidence type="ECO:0000256" key="7">
    <source>
        <dbReference type="ARBA" id="ARBA00022989"/>
    </source>
</evidence>
<accession>A0A8X6PK07</accession>
<dbReference type="PANTHER" id="PTHR12929">
    <property type="entry name" value="SOLUTE CARRIER FAMILY 52"/>
    <property type="match status" value="1"/>
</dbReference>
<dbReference type="GO" id="GO:0032217">
    <property type="term" value="F:riboflavin transmembrane transporter activity"/>
    <property type="evidence" value="ECO:0007669"/>
    <property type="project" value="UniProtKB-UniRule"/>
</dbReference>
<comment type="catalytic activity">
    <reaction evidence="1 9">
        <text>riboflavin(in) = riboflavin(out)</text>
        <dbReference type="Rhea" id="RHEA:35015"/>
        <dbReference type="ChEBI" id="CHEBI:57986"/>
    </reaction>
</comment>
<dbReference type="PANTHER" id="PTHR12929:SF10">
    <property type="entry name" value="RIBOFLAVIN TRANSPORTER"/>
    <property type="match status" value="1"/>
</dbReference>
<feature type="transmembrane region" description="Helical" evidence="9">
    <location>
        <begin position="39"/>
        <end position="61"/>
    </location>
</feature>
<comment type="caution">
    <text evidence="10">The sequence shown here is derived from an EMBL/GenBank/DDBJ whole genome shotgun (WGS) entry which is preliminary data.</text>
</comment>
<reference evidence="10" key="1">
    <citation type="submission" date="2020-08" db="EMBL/GenBank/DDBJ databases">
        <title>Multicomponent nature underlies the extraordinary mechanical properties of spider dragline silk.</title>
        <authorList>
            <person name="Kono N."/>
            <person name="Nakamura H."/>
            <person name="Mori M."/>
            <person name="Yoshida Y."/>
            <person name="Ohtoshi R."/>
            <person name="Malay A.D."/>
            <person name="Moran D.A.P."/>
            <person name="Tomita M."/>
            <person name="Numata K."/>
            <person name="Arakawa K."/>
        </authorList>
    </citation>
    <scope>NUCLEOTIDE SEQUENCE</scope>
</reference>
<keyword evidence="8 9" id="KW-0472">Membrane</keyword>
<protein>
    <recommendedName>
        <fullName evidence="9">Riboflavin transporter</fullName>
    </recommendedName>
</protein>
<keyword evidence="6 9" id="KW-0812">Transmembrane</keyword>
<evidence type="ECO:0000256" key="9">
    <source>
        <dbReference type="RuleBase" id="RU368035"/>
    </source>
</evidence>
<dbReference type="OrthoDB" id="9995836at2759"/>
<evidence type="ECO:0000256" key="2">
    <source>
        <dbReference type="ARBA" id="ARBA00004651"/>
    </source>
</evidence>